<organism evidence="2 3">
    <name type="scientific">Solanum tuberosum</name>
    <name type="common">Potato</name>
    <dbReference type="NCBI Taxonomy" id="4113"/>
    <lineage>
        <taxon>Eukaryota</taxon>
        <taxon>Viridiplantae</taxon>
        <taxon>Streptophyta</taxon>
        <taxon>Embryophyta</taxon>
        <taxon>Tracheophyta</taxon>
        <taxon>Spermatophyta</taxon>
        <taxon>Magnoliopsida</taxon>
        <taxon>eudicotyledons</taxon>
        <taxon>Gunneridae</taxon>
        <taxon>Pentapetalae</taxon>
        <taxon>asterids</taxon>
        <taxon>lamiids</taxon>
        <taxon>Solanales</taxon>
        <taxon>Solanaceae</taxon>
        <taxon>Solanoideae</taxon>
        <taxon>Solaneae</taxon>
        <taxon>Solanum</taxon>
    </lineage>
</organism>
<keyword evidence="3" id="KW-1185">Reference proteome</keyword>
<dbReference type="InParanoid" id="M1DPQ5"/>
<dbReference type="Proteomes" id="UP000011115">
    <property type="component" value="Unassembled WGS sequence"/>
</dbReference>
<dbReference type="AlphaFoldDB" id="M1DPQ5"/>
<dbReference type="EnsemblPlants" id="PGSC0003DMT400092397">
    <property type="protein sequence ID" value="PGSC0003DMT400092397"/>
    <property type="gene ID" value="PGSC0003DMG400041968"/>
</dbReference>
<protein>
    <submittedName>
        <fullName evidence="2">Integrase</fullName>
    </submittedName>
</protein>
<evidence type="ECO:0000313" key="2">
    <source>
        <dbReference type="EnsemblPlants" id="PGSC0003DMT400092397"/>
    </source>
</evidence>
<feature type="region of interest" description="Disordered" evidence="1">
    <location>
        <begin position="94"/>
        <end position="162"/>
    </location>
</feature>
<reference evidence="2" key="2">
    <citation type="submission" date="2015-06" db="UniProtKB">
        <authorList>
            <consortium name="EnsemblPlants"/>
        </authorList>
    </citation>
    <scope>IDENTIFICATION</scope>
    <source>
        <strain evidence="2">DM1-3 516 R44</strain>
    </source>
</reference>
<reference evidence="3" key="1">
    <citation type="journal article" date="2011" name="Nature">
        <title>Genome sequence and analysis of the tuber crop potato.</title>
        <authorList>
            <consortium name="The Potato Genome Sequencing Consortium"/>
        </authorList>
    </citation>
    <scope>NUCLEOTIDE SEQUENCE [LARGE SCALE GENOMIC DNA]</scope>
    <source>
        <strain evidence="3">cv. DM1-3 516 R44</strain>
    </source>
</reference>
<dbReference type="PaxDb" id="4113-PGSC0003DMT400092397"/>
<dbReference type="HOGENOM" id="CLU_1557947_0_0_1"/>
<evidence type="ECO:0000256" key="1">
    <source>
        <dbReference type="SAM" id="MobiDB-lite"/>
    </source>
</evidence>
<feature type="compositionally biased region" description="Basic residues" evidence="1">
    <location>
        <begin position="133"/>
        <end position="148"/>
    </location>
</feature>
<evidence type="ECO:0000313" key="3">
    <source>
        <dbReference type="Proteomes" id="UP000011115"/>
    </source>
</evidence>
<name>M1DPQ5_SOLTU</name>
<accession>M1DPQ5</accession>
<sequence>MSPNDFGDSPFVYIITVSCLPSAPSRSGPLGGIVLLRGTIRRSVDCSFHRLFYPSPSGLRVLEERADQLSAQLKRATQVHPATNTLLAQLEIESRGRSPISPSLPSQRYVPSPARKNDPGGDGISNRIQSNNNHRRMSSTLRNHRKGSKPILLNPMPSSDAPNLREYVGIAE</sequence>
<proteinExistence type="predicted"/>
<dbReference type="Gramene" id="PGSC0003DMT400092397">
    <property type="protein sequence ID" value="PGSC0003DMT400092397"/>
    <property type="gene ID" value="PGSC0003DMG400041968"/>
</dbReference>